<dbReference type="InterPro" id="IPR027417">
    <property type="entry name" value="P-loop_NTPase"/>
</dbReference>
<dbReference type="GO" id="GO:0016740">
    <property type="term" value="F:transferase activity"/>
    <property type="evidence" value="ECO:0007669"/>
    <property type="project" value="UniProtKB-KW"/>
</dbReference>
<dbReference type="EMBL" id="FNAH01000005">
    <property type="protein sequence ID" value="SDE22917.1"/>
    <property type="molecule type" value="Genomic_DNA"/>
</dbReference>
<accession>A0A1G7B7U7</accession>
<dbReference type="STRING" id="591205.SAMN05421538_1053"/>
<dbReference type="PANTHER" id="PTHR32175:SF26">
    <property type="entry name" value="PROTEIN, PUTATIVE, EXPRESSED-RELATED"/>
    <property type="match status" value="1"/>
</dbReference>
<dbReference type="AlphaFoldDB" id="A0A1G7B7U7"/>
<keyword evidence="2" id="KW-0808">Transferase</keyword>
<dbReference type="InterPro" id="IPR024628">
    <property type="entry name" value="Sulfotransferase_Stf0_dom"/>
</dbReference>
<protein>
    <submittedName>
        <fullName evidence="2">LPS sulfotransferase NodH</fullName>
    </submittedName>
</protein>
<sequence length="645" mass="73222">MPKPLFVTLFMARSGSKFLRSLLNQHPDIEDFGEFFHDRAKKFLTEKDLFIGLGQVLLTSCPQRGIQFRYPRHFTEIPEFAELLISRTQAVRIIHLKRRNKLKGAISQQNAEALKKMTGKAHLFRKSEVSKLDKTEIDVPRALKEAQERDRLDAEYFRWAASQFETLEVFYEDLVEDRVQTVSTICRFLGLNPIKPDTLRESELVKVTSSDLSKAIANYDDLAREAKVLGLQRWLLDDAELAAQAGSAEPFDAGKASKNSHDTARASIRDGWDKALEFCGETRAGHKVRLVAEKLALRTNTVFLEDVVHNGQPRRIITLQGETIWQSSDAGMSWSQHDIAAPARKCFTTRTGRHFLQDKTGKIGLYDEHWAHIGDIETGPYPWHGTWSIDECPSTGTILWAEYPYCAETVNVWRSVDDGQSWSICFSVKGHGSDPKLGDIRHFHLVQKCTTWPGRWYLSSGDHLSQCRFWTSDDDGVTWQEIPLQSVNGPGANDLPAELYPLVYRFTGMIQLDDRLIWATDDTFRGNGARVCTMDKNALGHVRLFGGDCGTNEIRNLIQIDNRYALAISEAKLDIDAAYASVIEMVDEQVETTLYLPNRRGTKSNFMNGVSSKQADDRGRFFAQSDNIVLYPAPMTTRWKFDLAR</sequence>
<dbReference type="SUPFAM" id="SSF52540">
    <property type="entry name" value="P-loop containing nucleoside triphosphate hydrolases"/>
    <property type="match status" value="1"/>
</dbReference>
<proteinExistence type="predicted"/>
<dbReference type="InterPro" id="IPR015943">
    <property type="entry name" value="WD40/YVTN_repeat-like_dom_sf"/>
</dbReference>
<dbReference type="SUPFAM" id="SSF110296">
    <property type="entry name" value="Oligoxyloglucan reducing end-specific cellobiohydrolase"/>
    <property type="match status" value="1"/>
</dbReference>
<feature type="domain" description="Sulphotransferase Stf0" evidence="1">
    <location>
        <begin position="92"/>
        <end position="197"/>
    </location>
</feature>
<keyword evidence="3" id="KW-1185">Reference proteome</keyword>
<reference evidence="2 3" key="1">
    <citation type="submission" date="2016-10" db="EMBL/GenBank/DDBJ databases">
        <authorList>
            <person name="de Groot N.N."/>
        </authorList>
    </citation>
    <scope>NUCLEOTIDE SEQUENCE [LARGE SCALE GENOMIC DNA]</scope>
    <source>
        <strain evidence="2 3">DSM 22220</strain>
    </source>
</reference>
<dbReference type="PANTHER" id="PTHR32175">
    <property type="entry name" value="PROTEIN, PUTATIVE, EXPRESSED-RELATED"/>
    <property type="match status" value="1"/>
</dbReference>
<organism evidence="2 3">
    <name type="scientific">Paracoccus isoporae</name>
    <dbReference type="NCBI Taxonomy" id="591205"/>
    <lineage>
        <taxon>Bacteria</taxon>
        <taxon>Pseudomonadati</taxon>
        <taxon>Pseudomonadota</taxon>
        <taxon>Alphaproteobacteria</taxon>
        <taxon>Rhodobacterales</taxon>
        <taxon>Paracoccaceae</taxon>
        <taxon>Paracoccus</taxon>
    </lineage>
</organism>
<evidence type="ECO:0000313" key="2">
    <source>
        <dbReference type="EMBL" id="SDE22917.1"/>
    </source>
</evidence>
<dbReference type="Pfam" id="PF09037">
    <property type="entry name" value="Sulphotransf"/>
    <property type="match status" value="1"/>
</dbReference>
<evidence type="ECO:0000313" key="3">
    <source>
        <dbReference type="Proteomes" id="UP000199344"/>
    </source>
</evidence>
<dbReference type="CDD" id="cd15482">
    <property type="entry name" value="Sialidase_non-viral"/>
    <property type="match status" value="1"/>
</dbReference>
<gene>
    <name evidence="2" type="ORF">SAMN05421538_1053</name>
</gene>
<evidence type="ECO:0000259" key="1">
    <source>
        <dbReference type="Pfam" id="PF09037"/>
    </source>
</evidence>
<dbReference type="Proteomes" id="UP000199344">
    <property type="component" value="Unassembled WGS sequence"/>
</dbReference>
<name>A0A1G7B7U7_9RHOB</name>
<dbReference type="Gene3D" id="2.130.10.10">
    <property type="entry name" value="YVTN repeat-like/Quinoprotein amine dehydrogenase"/>
    <property type="match status" value="1"/>
</dbReference>
<dbReference type="InterPro" id="IPR052796">
    <property type="entry name" value="Nod_factor_sulfotransferase"/>
</dbReference>
<dbReference type="Gene3D" id="3.40.50.300">
    <property type="entry name" value="P-loop containing nucleotide triphosphate hydrolases"/>
    <property type="match status" value="1"/>
</dbReference>